<dbReference type="PROSITE" id="PS00095">
    <property type="entry name" value="C5_MTASE_2"/>
    <property type="match status" value="1"/>
</dbReference>
<dbReference type="AlphaFoldDB" id="A0A369B514"/>
<proteinExistence type="inferred from homology"/>
<name>A0A369B514_9BACL</name>
<accession>A0A369B514</accession>
<comment type="catalytic activity">
    <reaction evidence="7">
        <text>a 2'-deoxycytidine in DNA + S-adenosyl-L-methionine = a 5-methyl-2'-deoxycytidine in DNA + S-adenosyl-L-homocysteine + H(+)</text>
        <dbReference type="Rhea" id="RHEA:13681"/>
        <dbReference type="Rhea" id="RHEA-COMP:11369"/>
        <dbReference type="Rhea" id="RHEA-COMP:11370"/>
        <dbReference type="ChEBI" id="CHEBI:15378"/>
        <dbReference type="ChEBI" id="CHEBI:57856"/>
        <dbReference type="ChEBI" id="CHEBI:59789"/>
        <dbReference type="ChEBI" id="CHEBI:85452"/>
        <dbReference type="ChEBI" id="CHEBI:85454"/>
        <dbReference type="EC" id="2.1.1.37"/>
    </reaction>
</comment>
<dbReference type="InterPro" id="IPR029063">
    <property type="entry name" value="SAM-dependent_MTases_sf"/>
</dbReference>
<evidence type="ECO:0000256" key="6">
    <source>
        <dbReference type="RuleBase" id="RU000416"/>
    </source>
</evidence>
<dbReference type="EC" id="2.1.1.37" evidence="7"/>
<dbReference type="PRINTS" id="PR00105">
    <property type="entry name" value="C5METTRFRASE"/>
</dbReference>
<dbReference type="InterPro" id="IPR001525">
    <property type="entry name" value="C5_MeTfrase"/>
</dbReference>
<reference evidence="8 9" key="1">
    <citation type="submission" date="2018-07" db="EMBL/GenBank/DDBJ databases">
        <title>Genomic Encyclopedia of Type Strains, Phase III (KMG-III): the genomes of soil and plant-associated and newly described type strains.</title>
        <authorList>
            <person name="Whitman W."/>
        </authorList>
    </citation>
    <scope>NUCLEOTIDE SEQUENCE [LARGE SCALE GENOMIC DNA]</scope>
    <source>
        <strain evidence="8 9">CECT 8333</strain>
    </source>
</reference>
<dbReference type="PANTHER" id="PTHR10629:SF52">
    <property type="entry name" value="DNA (CYTOSINE-5)-METHYLTRANSFERASE 1"/>
    <property type="match status" value="1"/>
</dbReference>
<keyword evidence="9" id="KW-1185">Reference proteome</keyword>
<comment type="similarity">
    <text evidence="5 6">Belongs to the class I-like SAM-binding methyltransferase superfamily. C5-methyltransferase family.</text>
</comment>
<evidence type="ECO:0000256" key="4">
    <source>
        <dbReference type="ARBA" id="ARBA00022747"/>
    </source>
</evidence>
<dbReference type="Proteomes" id="UP000253090">
    <property type="component" value="Unassembled WGS sequence"/>
</dbReference>
<dbReference type="PANTHER" id="PTHR10629">
    <property type="entry name" value="CYTOSINE-SPECIFIC METHYLTRANSFERASE"/>
    <property type="match status" value="1"/>
</dbReference>
<dbReference type="Pfam" id="PF00145">
    <property type="entry name" value="DNA_methylase"/>
    <property type="match status" value="1"/>
</dbReference>
<dbReference type="PROSITE" id="PS51679">
    <property type="entry name" value="SAM_MT_C5"/>
    <property type="match status" value="1"/>
</dbReference>
<dbReference type="GO" id="GO:0003677">
    <property type="term" value="F:DNA binding"/>
    <property type="evidence" value="ECO:0007669"/>
    <property type="project" value="TreeGrafter"/>
</dbReference>
<evidence type="ECO:0000256" key="3">
    <source>
        <dbReference type="ARBA" id="ARBA00022691"/>
    </source>
</evidence>
<dbReference type="InterPro" id="IPR050390">
    <property type="entry name" value="C5-Methyltransferase"/>
</dbReference>
<protein>
    <recommendedName>
        <fullName evidence="7">Cytosine-specific methyltransferase</fullName>
        <ecNumber evidence="7">2.1.1.37</ecNumber>
    </recommendedName>
</protein>
<dbReference type="Gene3D" id="3.90.120.10">
    <property type="entry name" value="DNA Methylase, subunit A, domain 2"/>
    <property type="match status" value="1"/>
</dbReference>
<dbReference type="GO" id="GO:0032259">
    <property type="term" value="P:methylation"/>
    <property type="evidence" value="ECO:0007669"/>
    <property type="project" value="UniProtKB-KW"/>
</dbReference>
<organism evidence="8 9">
    <name type="scientific">Fontibacillus phaseoli</name>
    <dbReference type="NCBI Taxonomy" id="1416533"/>
    <lineage>
        <taxon>Bacteria</taxon>
        <taxon>Bacillati</taxon>
        <taxon>Bacillota</taxon>
        <taxon>Bacilli</taxon>
        <taxon>Bacillales</taxon>
        <taxon>Paenibacillaceae</taxon>
        <taxon>Fontibacillus</taxon>
    </lineage>
</organism>
<dbReference type="GO" id="GO:0044027">
    <property type="term" value="P:negative regulation of gene expression via chromosomal CpG island methylation"/>
    <property type="evidence" value="ECO:0007669"/>
    <property type="project" value="TreeGrafter"/>
</dbReference>
<dbReference type="Gene3D" id="3.40.50.150">
    <property type="entry name" value="Vaccinia Virus protein VP39"/>
    <property type="match status" value="1"/>
</dbReference>
<sequence length="379" mass="43025">MQQNKLWRQRHMKPKVIDLFSGVGGMSLGFEWAGCEVVLANEYDKSIANAYVHNRKKTNMLVEDITRLPLKDTFEKYKGKIDIVIGGPPCQGFSQKGQRKTIHDERNFLFKYFFNVVELVRPKYFVMENVPNLFTSENGFFKNEIIEMFENIEYSLTAGILNAADYGVPQNRKRAVIIGKLGGIAPNLPEPVGYNISIWDAISDLAYLDSGEGEEEQEYRYNAQSEYQSMLRAGSKNLTNHVATNHSLLALERLSLIPPNSGKEVLPQEHLTKSIYSGTWTRMRKEEVSVTITTRFDTPSSGKFTHPFLNRAITVREAARIQSFPDTFKFTGNKGSQMKQVGNAVPPLLAKSIADVLLKDMRKEEGTFLNDNSREYTRA</sequence>
<evidence type="ECO:0000313" key="8">
    <source>
        <dbReference type="EMBL" id="RCX15626.1"/>
    </source>
</evidence>
<dbReference type="InterPro" id="IPR031303">
    <property type="entry name" value="C5_meth_CS"/>
</dbReference>
<gene>
    <name evidence="8" type="ORF">DFP94_11474</name>
</gene>
<keyword evidence="2 5" id="KW-0808">Transferase</keyword>
<dbReference type="PROSITE" id="PS00094">
    <property type="entry name" value="C5_MTASE_1"/>
    <property type="match status" value="1"/>
</dbReference>
<evidence type="ECO:0000256" key="2">
    <source>
        <dbReference type="ARBA" id="ARBA00022679"/>
    </source>
</evidence>
<dbReference type="EMBL" id="QPJW01000014">
    <property type="protein sequence ID" value="RCX15626.1"/>
    <property type="molecule type" value="Genomic_DNA"/>
</dbReference>
<dbReference type="GO" id="GO:0009307">
    <property type="term" value="P:DNA restriction-modification system"/>
    <property type="evidence" value="ECO:0007669"/>
    <property type="project" value="UniProtKB-KW"/>
</dbReference>
<evidence type="ECO:0000313" key="9">
    <source>
        <dbReference type="Proteomes" id="UP000253090"/>
    </source>
</evidence>
<feature type="active site" evidence="5">
    <location>
        <position position="90"/>
    </location>
</feature>
<evidence type="ECO:0000256" key="1">
    <source>
        <dbReference type="ARBA" id="ARBA00022603"/>
    </source>
</evidence>
<dbReference type="NCBIfam" id="TIGR00675">
    <property type="entry name" value="dcm"/>
    <property type="match status" value="1"/>
</dbReference>
<evidence type="ECO:0000256" key="7">
    <source>
        <dbReference type="RuleBase" id="RU000417"/>
    </source>
</evidence>
<comment type="caution">
    <text evidence="8">The sequence shown here is derived from an EMBL/GenBank/DDBJ whole genome shotgun (WGS) entry which is preliminary data.</text>
</comment>
<keyword evidence="4" id="KW-0680">Restriction system</keyword>
<dbReference type="SUPFAM" id="SSF53335">
    <property type="entry name" value="S-adenosyl-L-methionine-dependent methyltransferases"/>
    <property type="match status" value="1"/>
</dbReference>
<dbReference type="CDD" id="cd00315">
    <property type="entry name" value="Cyt_C5_DNA_methylase"/>
    <property type="match status" value="1"/>
</dbReference>
<keyword evidence="3 5" id="KW-0949">S-adenosyl-L-methionine</keyword>
<dbReference type="GO" id="GO:0003886">
    <property type="term" value="F:DNA (cytosine-5-)-methyltransferase activity"/>
    <property type="evidence" value="ECO:0007669"/>
    <property type="project" value="UniProtKB-EC"/>
</dbReference>
<evidence type="ECO:0000256" key="5">
    <source>
        <dbReference type="PROSITE-ProRule" id="PRU01016"/>
    </source>
</evidence>
<keyword evidence="1 5" id="KW-0489">Methyltransferase</keyword>
<dbReference type="InterPro" id="IPR018117">
    <property type="entry name" value="C5_DNA_meth_AS"/>
</dbReference>